<dbReference type="PANTHER" id="PTHR48200:SF1">
    <property type="entry name" value="AMINOTRANSFERASE-LIKE PLANT MOBILE DOMAIN-CONTAINING PROTEIN"/>
    <property type="match status" value="1"/>
</dbReference>
<sequence length="178" mass="20165">MENEFLDKVEDNAAVRKWSEQTQLEKGDSLAEGHTSALGDYTRISVTQNNLQELREIWGQAASVPTFLRNLMSITGMSEQWVTARTEQKGDCKCIPWKVLKDLILVHPDMKKKIDVFALSIYELVIFPKVLGYVDEAVLDIFYRLDKQVTHVPAVLAETFRSLNACRRAGEGRFIGCG</sequence>
<dbReference type="InterPro" id="IPR056647">
    <property type="entry name" value="DUF7745"/>
</dbReference>
<evidence type="ECO:0000313" key="2">
    <source>
        <dbReference type="EMBL" id="KAA3467008.1"/>
    </source>
</evidence>
<dbReference type="AlphaFoldDB" id="A0A5B6VCW7"/>
<evidence type="ECO:0000313" key="3">
    <source>
        <dbReference type="Proteomes" id="UP000325315"/>
    </source>
</evidence>
<feature type="domain" description="DUF7745" evidence="1">
    <location>
        <begin position="68"/>
        <end position="177"/>
    </location>
</feature>
<organism evidence="2 3">
    <name type="scientific">Gossypium australe</name>
    <dbReference type="NCBI Taxonomy" id="47621"/>
    <lineage>
        <taxon>Eukaryota</taxon>
        <taxon>Viridiplantae</taxon>
        <taxon>Streptophyta</taxon>
        <taxon>Embryophyta</taxon>
        <taxon>Tracheophyta</taxon>
        <taxon>Spermatophyta</taxon>
        <taxon>Magnoliopsida</taxon>
        <taxon>eudicotyledons</taxon>
        <taxon>Gunneridae</taxon>
        <taxon>Pentapetalae</taxon>
        <taxon>rosids</taxon>
        <taxon>malvids</taxon>
        <taxon>Malvales</taxon>
        <taxon>Malvaceae</taxon>
        <taxon>Malvoideae</taxon>
        <taxon>Gossypium</taxon>
    </lineage>
</organism>
<protein>
    <submittedName>
        <fullName evidence="2">Disease resistance protein</fullName>
    </submittedName>
</protein>
<comment type="caution">
    <text evidence="2">The sequence shown here is derived from an EMBL/GenBank/DDBJ whole genome shotgun (WGS) entry which is preliminary data.</text>
</comment>
<gene>
    <name evidence="2" type="ORF">EPI10_002058</name>
</gene>
<name>A0A5B6VCW7_9ROSI</name>
<keyword evidence="3" id="KW-1185">Reference proteome</keyword>
<dbReference type="Pfam" id="PF24924">
    <property type="entry name" value="DUF7745"/>
    <property type="match status" value="1"/>
</dbReference>
<dbReference type="PANTHER" id="PTHR48200">
    <property type="entry name" value="PROTEIN, PUTATIVE-RELATED"/>
    <property type="match status" value="1"/>
</dbReference>
<dbReference type="OrthoDB" id="1430424at2759"/>
<accession>A0A5B6VCW7</accession>
<dbReference type="EMBL" id="SMMG02000007">
    <property type="protein sequence ID" value="KAA3467008.1"/>
    <property type="molecule type" value="Genomic_DNA"/>
</dbReference>
<reference evidence="3" key="1">
    <citation type="journal article" date="2019" name="Plant Biotechnol. J.">
        <title>Genome sequencing of the Australian wild diploid species Gossypium australe highlights disease resistance and delayed gland morphogenesis.</title>
        <authorList>
            <person name="Cai Y."/>
            <person name="Cai X."/>
            <person name="Wang Q."/>
            <person name="Wang P."/>
            <person name="Zhang Y."/>
            <person name="Cai C."/>
            <person name="Xu Y."/>
            <person name="Wang K."/>
            <person name="Zhou Z."/>
            <person name="Wang C."/>
            <person name="Geng S."/>
            <person name="Li B."/>
            <person name="Dong Q."/>
            <person name="Hou Y."/>
            <person name="Wang H."/>
            <person name="Ai P."/>
            <person name="Liu Z."/>
            <person name="Yi F."/>
            <person name="Sun M."/>
            <person name="An G."/>
            <person name="Cheng J."/>
            <person name="Zhang Y."/>
            <person name="Shi Q."/>
            <person name="Xie Y."/>
            <person name="Shi X."/>
            <person name="Chang Y."/>
            <person name="Huang F."/>
            <person name="Chen Y."/>
            <person name="Hong S."/>
            <person name="Mi L."/>
            <person name="Sun Q."/>
            <person name="Zhang L."/>
            <person name="Zhou B."/>
            <person name="Peng R."/>
            <person name="Zhang X."/>
            <person name="Liu F."/>
        </authorList>
    </citation>
    <scope>NUCLEOTIDE SEQUENCE [LARGE SCALE GENOMIC DNA]</scope>
    <source>
        <strain evidence="3">cv. PA1801</strain>
    </source>
</reference>
<dbReference type="Proteomes" id="UP000325315">
    <property type="component" value="Unassembled WGS sequence"/>
</dbReference>
<proteinExistence type="predicted"/>
<evidence type="ECO:0000259" key="1">
    <source>
        <dbReference type="Pfam" id="PF24924"/>
    </source>
</evidence>